<sequence length="92" mass="10305">MKDLGWPVTAERLHGSIRLFLGLRPSLCRRSAFRRHGKPPFLPRNASEKDFPSLRRRGAADRVPETGSPFAGLRLNPEKKAGVPPADFFPDL</sequence>
<dbReference type="AlphaFoldDB" id="A0A150M1Z6"/>
<proteinExistence type="predicted"/>
<dbReference type="Proteomes" id="UP000075683">
    <property type="component" value="Unassembled WGS sequence"/>
</dbReference>
<evidence type="ECO:0000256" key="1">
    <source>
        <dbReference type="SAM" id="MobiDB-lite"/>
    </source>
</evidence>
<organism evidence="2 3">
    <name type="scientific">Caldibacillus debilis</name>
    <dbReference type="NCBI Taxonomy" id="301148"/>
    <lineage>
        <taxon>Bacteria</taxon>
        <taxon>Bacillati</taxon>
        <taxon>Bacillota</taxon>
        <taxon>Bacilli</taxon>
        <taxon>Bacillales</taxon>
        <taxon>Bacillaceae</taxon>
        <taxon>Caldibacillus</taxon>
    </lineage>
</organism>
<comment type="caution">
    <text evidence="2">The sequence shown here is derived from an EMBL/GenBank/DDBJ whole genome shotgun (WGS) entry which is preliminary data.</text>
</comment>
<feature type="region of interest" description="Disordered" evidence="1">
    <location>
        <begin position="37"/>
        <end position="92"/>
    </location>
</feature>
<name>A0A150M1Z6_9BACI</name>
<evidence type="ECO:0000313" key="3">
    <source>
        <dbReference type="Proteomes" id="UP000075683"/>
    </source>
</evidence>
<gene>
    <name evidence="2" type="ORF">B4135_2228</name>
</gene>
<evidence type="ECO:0000313" key="2">
    <source>
        <dbReference type="EMBL" id="KYD18610.1"/>
    </source>
</evidence>
<feature type="compositionally biased region" description="Basic and acidic residues" evidence="1">
    <location>
        <begin position="46"/>
        <end position="64"/>
    </location>
</feature>
<dbReference type="EMBL" id="LQYT01000049">
    <property type="protein sequence ID" value="KYD18610.1"/>
    <property type="molecule type" value="Genomic_DNA"/>
</dbReference>
<protein>
    <submittedName>
        <fullName evidence="2">Uncharacterized protein</fullName>
    </submittedName>
</protein>
<reference evidence="2 3" key="1">
    <citation type="submission" date="2016-01" db="EMBL/GenBank/DDBJ databases">
        <title>Draft Genome Sequences of Seven Thermophilic Sporeformers Isolated from Foods.</title>
        <authorList>
            <person name="Berendsen E.M."/>
            <person name="Wells-Bennik M.H."/>
            <person name="Krawcyk A.O."/>
            <person name="De Jong A."/>
            <person name="Holsappel S."/>
            <person name="Eijlander R.T."/>
            <person name="Kuipers O.P."/>
        </authorList>
    </citation>
    <scope>NUCLEOTIDE SEQUENCE [LARGE SCALE GENOMIC DNA]</scope>
    <source>
        <strain evidence="2 3">B4135</strain>
    </source>
</reference>
<accession>A0A150M1Z6</accession>